<evidence type="ECO:0000313" key="8">
    <source>
        <dbReference type="Proteomes" id="UP000694425"/>
    </source>
</evidence>
<reference evidence="7" key="2">
    <citation type="submission" date="2025-09" db="UniProtKB">
        <authorList>
            <consortium name="Ensembl"/>
        </authorList>
    </citation>
    <scope>IDENTIFICATION</scope>
</reference>
<evidence type="ECO:0000313" key="7">
    <source>
        <dbReference type="Ensembl" id="ENSNVIP00000019397.1"/>
    </source>
</evidence>
<feature type="transmembrane region" description="Helical" evidence="6">
    <location>
        <begin position="276"/>
        <end position="297"/>
    </location>
</feature>
<keyword evidence="8" id="KW-1185">Reference proteome</keyword>
<feature type="transmembrane region" description="Helical" evidence="6">
    <location>
        <begin position="237"/>
        <end position="256"/>
    </location>
</feature>
<feature type="transmembrane region" description="Helical" evidence="6">
    <location>
        <begin position="102"/>
        <end position="126"/>
    </location>
</feature>
<dbReference type="GO" id="GO:0042910">
    <property type="term" value="F:xenobiotic transmembrane transporter activity"/>
    <property type="evidence" value="ECO:0007669"/>
    <property type="project" value="InterPro"/>
</dbReference>
<feature type="transmembrane region" description="Helical" evidence="6">
    <location>
        <begin position="309"/>
        <end position="328"/>
    </location>
</feature>
<feature type="transmembrane region" description="Helical" evidence="6">
    <location>
        <begin position="391"/>
        <end position="410"/>
    </location>
</feature>
<protein>
    <recommendedName>
        <fullName evidence="6">Multidrug and toxin extrusion protein</fullName>
    </recommendedName>
</protein>
<feature type="transmembrane region" description="Helical" evidence="6">
    <location>
        <begin position="422"/>
        <end position="443"/>
    </location>
</feature>
<reference evidence="7" key="1">
    <citation type="submission" date="2025-08" db="UniProtKB">
        <authorList>
            <consortium name="Ensembl"/>
        </authorList>
    </citation>
    <scope>IDENTIFICATION</scope>
</reference>
<feature type="transmembrane region" description="Helical" evidence="6">
    <location>
        <begin position="564"/>
        <end position="584"/>
    </location>
</feature>
<organism evidence="7 8">
    <name type="scientific">Neovison vison</name>
    <name type="common">American mink</name>
    <name type="synonym">Mustela vison</name>
    <dbReference type="NCBI Taxonomy" id="452646"/>
    <lineage>
        <taxon>Eukaryota</taxon>
        <taxon>Metazoa</taxon>
        <taxon>Chordata</taxon>
        <taxon>Craniata</taxon>
        <taxon>Vertebrata</taxon>
        <taxon>Euteleostomi</taxon>
        <taxon>Mammalia</taxon>
        <taxon>Eutheria</taxon>
        <taxon>Laurasiatheria</taxon>
        <taxon>Carnivora</taxon>
        <taxon>Caniformia</taxon>
        <taxon>Musteloidea</taxon>
        <taxon>Mustelidae</taxon>
        <taxon>Mustelinae</taxon>
        <taxon>Neogale</taxon>
    </lineage>
</organism>
<keyword evidence="3 6" id="KW-0812">Transmembrane</keyword>
<dbReference type="GeneTree" id="ENSGT00940000163062"/>
<evidence type="ECO:0000256" key="1">
    <source>
        <dbReference type="ARBA" id="ARBA00004141"/>
    </source>
</evidence>
<dbReference type="AlphaFoldDB" id="A0A8C7BLC4"/>
<dbReference type="GO" id="GO:0005886">
    <property type="term" value="C:plasma membrane"/>
    <property type="evidence" value="ECO:0007669"/>
    <property type="project" value="Ensembl"/>
</dbReference>
<evidence type="ECO:0000256" key="5">
    <source>
        <dbReference type="ARBA" id="ARBA00023136"/>
    </source>
</evidence>
<dbReference type="PANTHER" id="PTHR11206">
    <property type="entry name" value="MULTIDRUG RESISTANCE PROTEIN"/>
    <property type="match status" value="1"/>
</dbReference>
<dbReference type="InterPro" id="IPR045069">
    <property type="entry name" value="MATE_euk"/>
</dbReference>
<evidence type="ECO:0000256" key="2">
    <source>
        <dbReference type="ARBA" id="ARBA00010199"/>
    </source>
</evidence>
<dbReference type="CDD" id="cd13132">
    <property type="entry name" value="MATE_eukaryotic"/>
    <property type="match status" value="1"/>
</dbReference>
<dbReference type="GO" id="GO:0015101">
    <property type="term" value="F:organic cation transmembrane transporter activity"/>
    <property type="evidence" value="ECO:0007669"/>
    <property type="project" value="Ensembl"/>
</dbReference>
<dbReference type="Proteomes" id="UP000694425">
    <property type="component" value="Unplaced"/>
</dbReference>
<dbReference type="InterPro" id="IPR002528">
    <property type="entry name" value="MATE_fam"/>
</dbReference>
<feature type="transmembrane region" description="Helical" evidence="6">
    <location>
        <begin position="146"/>
        <end position="168"/>
    </location>
</feature>
<feature type="transmembrane region" description="Helical" evidence="6">
    <location>
        <begin position="66"/>
        <end position="90"/>
    </location>
</feature>
<dbReference type="Pfam" id="PF01554">
    <property type="entry name" value="MatE"/>
    <property type="match status" value="3"/>
</dbReference>
<comment type="similarity">
    <text evidence="2 6">Belongs to the multi antimicrobial extrusion (MATE) (TC 2.A.66.1) family.</text>
</comment>
<name>A0A8C7BLC4_NEOVI</name>
<evidence type="ECO:0000256" key="4">
    <source>
        <dbReference type="ARBA" id="ARBA00022989"/>
    </source>
</evidence>
<feature type="transmembrane region" description="Helical" evidence="6">
    <location>
        <begin position="449"/>
        <end position="468"/>
    </location>
</feature>
<comment type="subcellular location">
    <subcellularLocation>
        <location evidence="1">Membrane</location>
        <topology evidence="1">Multi-pass membrane protein</topology>
    </subcellularLocation>
</comment>
<evidence type="ECO:0000256" key="3">
    <source>
        <dbReference type="ARBA" id="ARBA00022692"/>
    </source>
</evidence>
<evidence type="ECO:0000256" key="6">
    <source>
        <dbReference type="RuleBase" id="RU004914"/>
    </source>
</evidence>
<dbReference type="GO" id="GO:1990961">
    <property type="term" value="P:xenobiotic detoxification by transmembrane export across the plasma membrane"/>
    <property type="evidence" value="ECO:0007669"/>
    <property type="project" value="InterPro"/>
</dbReference>
<proteinExistence type="inferred from homology"/>
<keyword evidence="4 6" id="KW-1133">Transmembrane helix</keyword>
<feature type="transmembrane region" description="Helical" evidence="6">
    <location>
        <begin position="180"/>
        <end position="198"/>
    </location>
</feature>
<accession>A0A8C7BLC4</accession>
<dbReference type="GO" id="GO:0140968">
    <property type="term" value="F:polyspecific organic cation:proton antiporter activity"/>
    <property type="evidence" value="ECO:0007669"/>
    <property type="project" value="Ensembl"/>
</dbReference>
<sequence length="587" mass="62996">MLLDSTLVASAGLLEHQARRLECPGMQGGQQLGLGMDRVQDTAPQDQGGCCPALRRLVPIGFGAEVWTLFVLSGPLFLFQVLTFMIHVVSSVFCGHLGKLELASVTLSVAFVNVCGVSIGLGLSSACDTLMSQSFGSPNKKHVGVILQRGTLVLLLCCFPCWGLFLNTQQILLLFRQDPAVSRYGLAFFLYVLLAKYLQNQGIVWPQVFSGIVGNCINGLANYILVSMLRLGVRGSAFASTLSFFVQTIFLFLYIVLKKLHLETWAGWSSQCLQDWGRFFSLAVPSMLMVCIEWWAYEIGSFLMGLISVLDLSGQAILYELATVVYMIPLGLSNAVCVRVGMALGAADTAQAKRSAISGMLSGKGLGKLEPWSRGETSPTGEVIALVNKVLPVYIIFQLFEAVCCVYGGVLRGTGKQAFGAIVNAIMYYVLGLPLGIVLTFVVRMRIMGLWLGMLACGLLGAVAFAVYTARMDWKLAAEEAQKHAGLLPQSPDSTVTVATTAPRPGPAKAVTSSVAMGNSPGITLVMYSRPEGHVDLFGTPEVARAPSAPASPLSMKQLLVRRGATLGAVSAMLMVGLVIRFVTTRH</sequence>
<keyword evidence="5 6" id="KW-0472">Membrane</keyword>
<dbReference type="Ensembl" id="ENSNVIT00000022624.1">
    <property type="protein sequence ID" value="ENSNVIP00000019397.1"/>
    <property type="gene ID" value="ENSNVIG00000015100.1"/>
</dbReference>
<feature type="transmembrane region" description="Helical" evidence="6">
    <location>
        <begin position="204"/>
        <end position="225"/>
    </location>
</feature>